<dbReference type="InterPro" id="IPR058637">
    <property type="entry name" value="YknX-like_C"/>
</dbReference>
<dbReference type="InterPro" id="IPR058625">
    <property type="entry name" value="MdtA-like_BSH"/>
</dbReference>
<dbReference type="NCBIfam" id="TIGR01730">
    <property type="entry name" value="RND_mfp"/>
    <property type="match status" value="1"/>
</dbReference>
<dbReference type="Proteomes" id="UP000614200">
    <property type="component" value="Unassembled WGS sequence"/>
</dbReference>
<evidence type="ECO:0000259" key="4">
    <source>
        <dbReference type="Pfam" id="PF25989"/>
    </source>
</evidence>
<dbReference type="PROSITE" id="PS51257">
    <property type="entry name" value="PROKAR_LIPOPROTEIN"/>
    <property type="match status" value="1"/>
</dbReference>
<protein>
    <submittedName>
        <fullName evidence="5">Efflux RND transporter periplasmic adaptor subunit</fullName>
    </submittedName>
</protein>
<evidence type="ECO:0000259" key="3">
    <source>
        <dbReference type="Pfam" id="PF25917"/>
    </source>
</evidence>
<dbReference type="InterPro" id="IPR006143">
    <property type="entry name" value="RND_pump_MFP"/>
</dbReference>
<evidence type="ECO:0000313" key="6">
    <source>
        <dbReference type="Proteomes" id="UP000614200"/>
    </source>
</evidence>
<evidence type="ECO:0000256" key="2">
    <source>
        <dbReference type="SAM" id="Coils"/>
    </source>
</evidence>
<feature type="domain" description="YknX-like C-terminal permuted SH3-like" evidence="4">
    <location>
        <begin position="320"/>
        <end position="385"/>
    </location>
</feature>
<evidence type="ECO:0000256" key="1">
    <source>
        <dbReference type="ARBA" id="ARBA00009477"/>
    </source>
</evidence>
<dbReference type="Pfam" id="PF25917">
    <property type="entry name" value="BSH_RND"/>
    <property type="match status" value="1"/>
</dbReference>
<dbReference type="Gene3D" id="2.40.420.20">
    <property type="match status" value="1"/>
</dbReference>
<dbReference type="SUPFAM" id="SSF111369">
    <property type="entry name" value="HlyD-like secretion proteins"/>
    <property type="match status" value="1"/>
</dbReference>
<dbReference type="Gene3D" id="1.10.287.470">
    <property type="entry name" value="Helix hairpin bin"/>
    <property type="match status" value="1"/>
</dbReference>
<dbReference type="EMBL" id="JADKNH010000012">
    <property type="protein sequence ID" value="MBF4694981.1"/>
    <property type="molecule type" value="Genomic_DNA"/>
</dbReference>
<comment type="caution">
    <text evidence="5">The sequence shown here is derived from an EMBL/GenBank/DDBJ whole genome shotgun (WGS) entry which is preliminary data.</text>
</comment>
<dbReference type="RefSeq" id="WP_194703225.1">
    <property type="nucleotide sequence ID" value="NZ_JADKNH010000012.1"/>
</dbReference>
<sequence>MKMIKIDQMRRSVSLVTLSMLLMILISGCANSTVAQDLTVNVATAGEDSIQTELQLTGVLLPKDLVNISSKASGQILNMPKQVGEKVAKGEVLIELDTKTLEAQLQQAEAGLSAAKAAYASAQNQAALLKISLDQTEKTYLDTKALFETGAVSEGTYTDTTSRYNLAKKQYENAAGPLQNQALAAIENAEASIHTLSVQKENSTIISPIDGVIVSGDIQSGEIVSPGMLLLSIADLSTLKMKGTIAQAYLPYVTVNDKVDFKVDIYPDQIYDAEISKIGPMAVSTGKIFPIEITIPNEDQLMAGLSARFEIEVKGKPHVMIPLNAVVNAEGQSYVYVIKDQVAIKREVVTGLKNDTSVEILSGLEKGEVIAITNTHILQDQMLVKIATE</sequence>
<keyword evidence="6" id="KW-1185">Reference proteome</keyword>
<reference evidence="5 6" key="1">
    <citation type="submission" date="2020-11" db="EMBL/GenBank/DDBJ databases">
        <title>Fusibacter basophilias sp. nov.</title>
        <authorList>
            <person name="Qiu D."/>
        </authorList>
    </citation>
    <scope>NUCLEOTIDE SEQUENCE [LARGE SCALE GENOMIC DNA]</scope>
    <source>
        <strain evidence="5 6">Q10-2</strain>
    </source>
</reference>
<dbReference type="Gene3D" id="2.40.30.170">
    <property type="match status" value="1"/>
</dbReference>
<dbReference type="Pfam" id="PF25989">
    <property type="entry name" value="YknX_C"/>
    <property type="match status" value="1"/>
</dbReference>
<comment type="similarity">
    <text evidence="1">Belongs to the membrane fusion protein (MFP) (TC 8.A.1) family.</text>
</comment>
<gene>
    <name evidence="5" type="ORF">ISU02_17925</name>
</gene>
<name>A0ABR9ZYE9_9FIRM</name>
<feature type="coiled-coil region" evidence="2">
    <location>
        <begin position="98"/>
        <end position="139"/>
    </location>
</feature>
<dbReference type="PANTHER" id="PTHR30469:SF33">
    <property type="entry name" value="SLR1207 PROTEIN"/>
    <property type="match status" value="1"/>
</dbReference>
<dbReference type="Gene3D" id="2.40.50.100">
    <property type="match status" value="1"/>
</dbReference>
<evidence type="ECO:0000313" key="5">
    <source>
        <dbReference type="EMBL" id="MBF4694981.1"/>
    </source>
</evidence>
<accession>A0ABR9ZYE9</accession>
<dbReference type="PANTHER" id="PTHR30469">
    <property type="entry name" value="MULTIDRUG RESISTANCE PROTEIN MDTA"/>
    <property type="match status" value="1"/>
</dbReference>
<proteinExistence type="inferred from homology"/>
<keyword evidence="2" id="KW-0175">Coiled coil</keyword>
<organism evidence="5 6">
    <name type="scientific">Fusibacter ferrireducens</name>
    <dbReference type="NCBI Taxonomy" id="2785058"/>
    <lineage>
        <taxon>Bacteria</taxon>
        <taxon>Bacillati</taxon>
        <taxon>Bacillota</taxon>
        <taxon>Clostridia</taxon>
        <taxon>Eubacteriales</taxon>
        <taxon>Eubacteriales Family XII. Incertae Sedis</taxon>
        <taxon>Fusibacter</taxon>
    </lineage>
</organism>
<feature type="domain" description="Multidrug resistance protein MdtA-like barrel-sandwich hybrid" evidence="3">
    <location>
        <begin position="66"/>
        <end position="227"/>
    </location>
</feature>